<keyword evidence="9" id="KW-1185">Reference proteome</keyword>
<evidence type="ECO:0000256" key="1">
    <source>
        <dbReference type="ARBA" id="ARBA00022723"/>
    </source>
</evidence>
<dbReference type="GO" id="GO:0000981">
    <property type="term" value="F:DNA-binding transcription factor activity, RNA polymerase II-specific"/>
    <property type="evidence" value="ECO:0007669"/>
    <property type="project" value="InterPro"/>
</dbReference>
<dbReference type="Pfam" id="PF00172">
    <property type="entry name" value="Zn_clus"/>
    <property type="match status" value="1"/>
</dbReference>
<name>A0AAJ8KHV9_9TREE</name>
<dbReference type="PROSITE" id="PS50048">
    <property type="entry name" value="ZN2_CY6_FUNGAL_2"/>
    <property type="match status" value="1"/>
</dbReference>
<dbReference type="SUPFAM" id="SSF57701">
    <property type="entry name" value="Zn2/Cys6 DNA-binding domain"/>
    <property type="match status" value="1"/>
</dbReference>
<gene>
    <name evidence="8" type="ORF">I303_100355</name>
</gene>
<evidence type="ECO:0000259" key="7">
    <source>
        <dbReference type="PROSITE" id="PS50048"/>
    </source>
</evidence>
<keyword evidence="2" id="KW-0805">Transcription regulation</keyword>
<reference evidence="8" key="1">
    <citation type="submission" date="2013-07" db="EMBL/GenBank/DDBJ databases">
        <authorList>
            <consortium name="The Broad Institute Genome Sequencing Platform"/>
            <person name="Cuomo C."/>
            <person name="Litvintseva A."/>
            <person name="Chen Y."/>
            <person name="Heitman J."/>
            <person name="Sun S."/>
            <person name="Springer D."/>
            <person name="Dromer F."/>
            <person name="Young S.K."/>
            <person name="Zeng Q."/>
            <person name="Gargeya S."/>
            <person name="Fitzgerald M."/>
            <person name="Abouelleil A."/>
            <person name="Alvarado L."/>
            <person name="Berlin A.M."/>
            <person name="Chapman S.B."/>
            <person name="Dewar J."/>
            <person name="Goldberg J."/>
            <person name="Griggs A."/>
            <person name="Gujja S."/>
            <person name="Hansen M."/>
            <person name="Howarth C."/>
            <person name="Imamovic A."/>
            <person name="Larimer J."/>
            <person name="McCowan C."/>
            <person name="Murphy C."/>
            <person name="Pearson M."/>
            <person name="Priest M."/>
            <person name="Roberts A."/>
            <person name="Saif S."/>
            <person name="Shea T."/>
            <person name="Sykes S."/>
            <person name="Wortman J."/>
            <person name="Nusbaum C."/>
            <person name="Birren B."/>
        </authorList>
    </citation>
    <scope>NUCLEOTIDE SEQUENCE</scope>
    <source>
        <strain evidence="8">CBS 10117</strain>
    </source>
</reference>
<evidence type="ECO:0000313" key="9">
    <source>
        <dbReference type="Proteomes" id="UP000078595"/>
    </source>
</evidence>
<dbReference type="Proteomes" id="UP000078595">
    <property type="component" value="Chromosome 1"/>
</dbReference>
<keyword evidence="1" id="KW-0479">Metal-binding</keyword>
<evidence type="ECO:0000256" key="5">
    <source>
        <dbReference type="ARBA" id="ARBA00023242"/>
    </source>
</evidence>
<evidence type="ECO:0000256" key="2">
    <source>
        <dbReference type="ARBA" id="ARBA00023015"/>
    </source>
</evidence>
<dbReference type="GO" id="GO:0008270">
    <property type="term" value="F:zinc ion binding"/>
    <property type="evidence" value="ECO:0007669"/>
    <property type="project" value="InterPro"/>
</dbReference>
<protein>
    <recommendedName>
        <fullName evidence="7">Zn(2)-C6 fungal-type domain-containing protein</fullName>
    </recommendedName>
</protein>
<dbReference type="GO" id="GO:0000435">
    <property type="term" value="P:positive regulation of transcription from RNA polymerase II promoter by galactose"/>
    <property type="evidence" value="ECO:0007669"/>
    <property type="project" value="TreeGrafter"/>
</dbReference>
<dbReference type="SMART" id="SM00906">
    <property type="entry name" value="Fungal_trans"/>
    <property type="match status" value="1"/>
</dbReference>
<dbReference type="KEGG" id="kdj:28964054"/>
<dbReference type="InterPro" id="IPR036864">
    <property type="entry name" value="Zn2-C6_fun-type_DNA-bd_sf"/>
</dbReference>
<organism evidence="8 9">
    <name type="scientific">Kwoniella dejecticola CBS 10117</name>
    <dbReference type="NCBI Taxonomy" id="1296121"/>
    <lineage>
        <taxon>Eukaryota</taxon>
        <taxon>Fungi</taxon>
        <taxon>Dikarya</taxon>
        <taxon>Basidiomycota</taxon>
        <taxon>Agaricomycotina</taxon>
        <taxon>Tremellomycetes</taxon>
        <taxon>Tremellales</taxon>
        <taxon>Cryptococcaceae</taxon>
        <taxon>Kwoniella</taxon>
    </lineage>
</organism>
<dbReference type="GO" id="GO:0000978">
    <property type="term" value="F:RNA polymerase II cis-regulatory region sequence-specific DNA binding"/>
    <property type="evidence" value="ECO:0007669"/>
    <property type="project" value="TreeGrafter"/>
</dbReference>
<dbReference type="PROSITE" id="PS00463">
    <property type="entry name" value="ZN2_CY6_FUNGAL_1"/>
    <property type="match status" value="1"/>
</dbReference>
<dbReference type="GO" id="GO:0006351">
    <property type="term" value="P:DNA-templated transcription"/>
    <property type="evidence" value="ECO:0007669"/>
    <property type="project" value="InterPro"/>
</dbReference>
<dbReference type="PANTHER" id="PTHR47424">
    <property type="entry name" value="REGULATORY PROTEIN GAL4"/>
    <property type="match status" value="1"/>
</dbReference>
<dbReference type="CDD" id="cd12148">
    <property type="entry name" value="fungal_TF_MHR"/>
    <property type="match status" value="1"/>
</dbReference>
<dbReference type="InterPro" id="IPR051127">
    <property type="entry name" value="Fungal_SecMet_Regulators"/>
</dbReference>
<dbReference type="InterPro" id="IPR007219">
    <property type="entry name" value="XnlR_reg_dom"/>
</dbReference>
<proteinExistence type="predicted"/>
<dbReference type="RefSeq" id="XP_065824166.1">
    <property type="nucleotide sequence ID" value="XM_065968094.1"/>
</dbReference>
<accession>A0AAJ8KHV9</accession>
<dbReference type="SMART" id="SM00066">
    <property type="entry name" value="GAL4"/>
    <property type="match status" value="1"/>
</dbReference>
<dbReference type="GO" id="GO:0005634">
    <property type="term" value="C:nucleus"/>
    <property type="evidence" value="ECO:0007669"/>
    <property type="project" value="TreeGrafter"/>
</dbReference>
<dbReference type="PANTHER" id="PTHR47424:SF3">
    <property type="entry name" value="REGULATORY PROTEIN GAL4"/>
    <property type="match status" value="1"/>
</dbReference>
<dbReference type="InterPro" id="IPR001138">
    <property type="entry name" value="Zn2Cys6_DnaBD"/>
</dbReference>
<dbReference type="AlphaFoldDB" id="A0AAJ8KHV9"/>
<keyword evidence="4" id="KW-0804">Transcription</keyword>
<feature type="compositionally biased region" description="Polar residues" evidence="6">
    <location>
        <begin position="189"/>
        <end position="203"/>
    </location>
</feature>
<keyword evidence="5" id="KW-0539">Nucleus</keyword>
<dbReference type="Gene3D" id="4.10.240.10">
    <property type="entry name" value="Zn(2)-C6 fungal-type DNA-binding domain"/>
    <property type="match status" value="1"/>
</dbReference>
<dbReference type="CDD" id="cd00067">
    <property type="entry name" value="GAL4"/>
    <property type="match status" value="1"/>
</dbReference>
<evidence type="ECO:0000256" key="3">
    <source>
        <dbReference type="ARBA" id="ARBA00023125"/>
    </source>
</evidence>
<evidence type="ECO:0000313" key="8">
    <source>
        <dbReference type="EMBL" id="WWC57820.1"/>
    </source>
</evidence>
<feature type="compositionally biased region" description="Polar residues" evidence="6">
    <location>
        <begin position="165"/>
        <end position="180"/>
    </location>
</feature>
<dbReference type="Pfam" id="PF04082">
    <property type="entry name" value="Fungal_trans"/>
    <property type="match status" value="1"/>
</dbReference>
<evidence type="ECO:0000256" key="4">
    <source>
        <dbReference type="ARBA" id="ARBA00023163"/>
    </source>
</evidence>
<keyword evidence="3" id="KW-0238">DNA-binding</keyword>
<dbReference type="EMBL" id="CP144530">
    <property type="protein sequence ID" value="WWC57820.1"/>
    <property type="molecule type" value="Genomic_DNA"/>
</dbReference>
<evidence type="ECO:0000256" key="6">
    <source>
        <dbReference type="SAM" id="MobiDB-lite"/>
    </source>
</evidence>
<feature type="domain" description="Zn(2)-C6 fungal-type" evidence="7">
    <location>
        <begin position="22"/>
        <end position="49"/>
    </location>
</feature>
<sequence>MTPAIETEKRNYPAKRLRANTACRACRTRKLSCDGERPCARCRQDQKACDDEEVFSRSPLTRKRMSELEDLPFSIDAHATIWHVIFPNYSLEQAVARYISSKNAQESAQEAIHSLGMQRPDSTFTAPITTVQQDDGFAFLPDPPFPPESQTQSGPSAPSFMTAPVQPQSHGQSGQSNMTAAHQIPLASPLSSLRSTDLTNENYPPTRAPSPTSTSFLQNVYEFQSAAQSAANNWSEPHAAKPDETPTGHLDGIGATTLDTISELKAGAGYIGMSSMAMLILVLRRLVNRDSLLDPLHNSAVFNLRPTSYEVAPLVINRQASPLIRRESSIPLSVGSPRMPRYIEFRPLVDSYFDYFHVIIPIVHEPTIRAQLTGALPLPSSGGSRVLIFMIFAMGAFDLATSETDDNGYRFYEIARQAYQPEMMEEGSLQLVQGLAIMANYLQRNNKPNSGYVCLGTAIRMAVALGIHSSASQPKTDPLSEESRTRLWWGLVALETGCSTTFGRPHGFGHASYLVARSPVNCDDDDLTVGDSVLPQDSDHVSLYTALVMQTKLAKKMLQLQDRISRSLPYPTVEQIKWCGESFLADVEAYPAYMQPGTPGPFRLARAIQTWRARDFASILYRPVLLSAAWNASGPHNAGAALTEVIDGCRSLALDSLRELREFGGPERDLHRGAQWYLLFYEVQSSLTLLLSFVWDPHHPSAEEWRTVVSQSIQRIRDMRSVSKMGSSYAQTTRISSKHNRL</sequence>
<dbReference type="GeneID" id="28964054"/>
<reference evidence="8" key="2">
    <citation type="submission" date="2024-02" db="EMBL/GenBank/DDBJ databases">
        <title>Comparative genomics of Cryptococcus and Kwoniella reveals pathogenesis evolution and contrasting modes of karyotype evolution via chromosome fusion or intercentromeric recombination.</title>
        <authorList>
            <person name="Coelho M.A."/>
            <person name="David-Palma M."/>
            <person name="Shea T."/>
            <person name="Bowers K."/>
            <person name="McGinley-Smith S."/>
            <person name="Mohammad A.W."/>
            <person name="Gnirke A."/>
            <person name="Yurkov A.M."/>
            <person name="Nowrousian M."/>
            <person name="Sun S."/>
            <person name="Cuomo C.A."/>
            <person name="Heitman J."/>
        </authorList>
    </citation>
    <scope>NUCLEOTIDE SEQUENCE</scope>
    <source>
        <strain evidence="8">CBS 10117</strain>
    </source>
</reference>
<feature type="region of interest" description="Disordered" evidence="6">
    <location>
        <begin position="135"/>
        <end position="212"/>
    </location>
</feature>